<proteinExistence type="predicted"/>
<keyword evidence="2" id="KW-0294">Fucose metabolism</keyword>
<comment type="caution">
    <text evidence="5">The sequence shown here is derived from an EMBL/GenBank/DDBJ whole genome shotgun (WGS) entry which is preliminary data.</text>
</comment>
<reference evidence="6" key="1">
    <citation type="submission" date="2024-06" db="EMBL/GenBank/DDBJ databases">
        <title>Multi-omics analyses provide insights into the biosynthesis of the anticancer antibiotic pleurotin in Hohenbuehelia grisea.</title>
        <authorList>
            <person name="Weaver J.A."/>
            <person name="Alberti F."/>
        </authorList>
    </citation>
    <scope>NUCLEOTIDE SEQUENCE [LARGE SCALE GENOMIC DNA]</scope>
    <source>
        <strain evidence="6">T-177</strain>
    </source>
</reference>
<keyword evidence="1" id="KW-0808">Transferase</keyword>
<keyword evidence="3" id="KW-0119">Carbohydrate metabolism</keyword>
<dbReference type="Pfam" id="PF10250">
    <property type="entry name" value="O-FucT"/>
    <property type="match status" value="1"/>
</dbReference>
<sequence length="472" mass="53875">MRWHSSRSYGELAQLNLDNEPILSSSFSWPYYSRRIRRHLPRPPTMFGLARFLTLRRLLVVVSCLCFSIVAAILCSGIPSNFHRIRDAENQLPQHSALVPGRKYLRFPGYLWGHGFNNVFQEHIVMAYLAYEANRSFVFEDYVWSHIPFPYTLYDFALRPTRMPLNAFISGASAGGPMEGREAVSATFWEEVCPPQRRHTLSPREAPKDADGSSVIRWWTEKLSDSREACLQIGSSNDVQALFDRFFFGGFRFLSLWPELSSSPILTRFAWSTLVQSAVARNRVLLDHGIPLETSNSSAISTVFGLVALHIRQGDYKRHCPFLAQEGAMYMGINQLPSLPDKFDPSLFAKDDSKRKAYYLEHCLPTVKQIVLRMRAVRRDSPHLRRVYVLTNAWGWWVSRLARALRLDGWEDVKSSLDLELDAEERHIAVAVDMSIAEKADVFVGNGFSSLTSNVVMLRMAKGLNVTSNRFL</sequence>
<protein>
    <submittedName>
        <fullName evidence="5">Uncharacterized protein</fullName>
    </submittedName>
</protein>
<evidence type="ECO:0000313" key="5">
    <source>
        <dbReference type="EMBL" id="KAL0953022.1"/>
    </source>
</evidence>
<accession>A0ABR3JBQ4</accession>
<name>A0ABR3JBQ4_9AGAR</name>
<dbReference type="CDD" id="cd11296">
    <property type="entry name" value="O-FucT_like"/>
    <property type="match status" value="1"/>
</dbReference>
<keyword evidence="4" id="KW-0812">Transmembrane</keyword>
<dbReference type="Proteomes" id="UP001556367">
    <property type="component" value="Unassembled WGS sequence"/>
</dbReference>
<gene>
    <name evidence="5" type="ORF">HGRIS_007225</name>
</gene>
<dbReference type="EMBL" id="JASNQZ010000010">
    <property type="protein sequence ID" value="KAL0953022.1"/>
    <property type="molecule type" value="Genomic_DNA"/>
</dbReference>
<dbReference type="InterPro" id="IPR019378">
    <property type="entry name" value="GDP-Fuc_O-FucTrfase"/>
</dbReference>
<keyword evidence="4" id="KW-0472">Membrane</keyword>
<evidence type="ECO:0000256" key="2">
    <source>
        <dbReference type="ARBA" id="ARBA00023253"/>
    </source>
</evidence>
<evidence type="ECO:0000256" key="3">
    <source>
        <dbReference type="ARBA" id="ARBA00023277"/>
    </source>
</evidence>
<keyword evidence="4" id="KW-1133">Transmembrane helix</keyword>
<organism evidence="5 6">
    <name type="scientific">Hohenbuehelia grisea</name>
    <dbReference type="NCBI Taxonomy" id="104357"/>
    <lineage>
        <taxon>Eukaryota</taxon>
        <taxon>Fungi</taxon>
        <taxon>Dikarya</taxon>
        <taxon>Basidiomycota</taxon>
        <taxon>Agaricomycotina</taxon>
        <taxon>Agaricomycetes</taxon>
        <taxon>Agaricomycetidae</taxon>
        <taxon>Agaricales</taxon>
        <taxon>Pleurotineae</taxon>
        <taxon>Pleurotaceae</taxon>
        <taxon>Hohenbuehelia</taxon>
    </lineage>
</organism>
<feature type="transmembrane region" description="Helical" evidence="4">
    <location>
        <begin position="58"/>
        <end position="79"/>
    </location>
</feature>
<evidence type="ECO:0000256" key="4">
    <source>
        <dbReference type="SAM" id="Phobius"/>
    </source>
</evidence>
<evidence type="ECO:0000313" key="6">
    <source>
        <dbReference type="Proteomes" id="UP001556367"/>
    </source>
</evidence>
<keyword evidence="6" id="KW-1185">Reference proteome</keyword>
<evidence type="ECO:0000256" key="1">
    <source>
        <dbReference type="ARBA" id="ARBA00022679"/>
    </source>
</evidence>
<dbReference type="Gene3D" id="3.40.50.11350">
    <property type="match status" value="1"/>
</dbReference>